<dbReference type="InterPro" id="IPR051014">
    <property type="entry name" value="Cation_Transport_ATPase_IB"/>
</dbReference>
<evidence type="ECO:0000256" key="1">
    <source>
        <dbReference type="ARBA" id="ARBA00004651"/>
    </source>
</evidence>
<name>A0ABX1E8W5_9PROT</name>
<keyword evidence="18" id="KW-1185">Reference proteome</keyword>
<dbReference type="EMBL" id="JAAVNE010000041">
    <property type="protein sequence ID" value="NKC33253.1"/>
    <property type="molecule type" value="Genomic_DNA"/>
</dbReference>
<comment type="caution">
    <text evidence="17">The sequence shown here is derived from an EMBL/GenBank/DDBJ whole genome shotgun (WGS) entry which is preliminary data.</text>
</comment>
<feature type="transmembrane region" description="Helical" evidence="14">
    <location>
        <begin position="154"/>
        <end position="173"/>
    </location>
</feature>
<dbReference type="InterPro" id="IPR008250">
    <property type="entry name" value="ATPase_P-typ_transduc_dom_A_sf"/>
</dbReference>
<dbReference type="Pfam" id="PF00122">
    <property type="entry name" value="E1-E2_ATPase"/>
    <property type="match status" value="1"/>
</dbReference>
<dbReference type="SUPFAM" id="SSF56784">
    <property type="entry name" value="HAD-like"/>
    <property type="match status" value="1"/>
</dbReference>
<dbReference type="InterPro" id="IPR059000">
    <property type="entry name" value="ATPase_P-type_domA"/>
</dbReference>
<feature type="compositionally biased region" description="Basic and acidic residues" evidence="15">
    <location>
        <begin position="133"/>
        <end position="142"/>
    </location>
</feature>
<dbReference type="Pfam" id="PF00403">
    <property type="entry name" value="HMA"/>
    <property type="match status" value="1"/>
</dbReference>
<feature type="region of interest" description="Disordered" evidence="15">
    <location>
        <begin position="94"/>
        <end position="143"/>
    </location>
</feature>
<dbReference type="InterPro" id="IPR001757">
    <property type="entry name" value="P_typ_ATPase"/>
</dbReference>
<dbReference type="PROSITE" id="PS50846">
    <property type="entry name" value="HMA_2"/>
    <property type="match status" value="1"/>
</dbReference>
<evidence type="ECO:0000256" key="12">
    <source>
        <dbReference type="ARBA" id="ARBA00039097"/>
    </source>
</evidence>
<evidence type="ECO:0000256" key="10">
    <source>
        <dbReference type="ARBA" id="ARBA00022989"/>
    </source>
</evidence>
<dbReference type="EC" id="7.2.2.12" evidence="12"/>
<keyword evidence="3 14" id="KW-1003">Cell membrane</keyword>
<keyword evidence="5 14" id="KW-0812">Transmembrane</keyword>
<evidence type="ECO:0000256" key="15">
    <source>
        <dbReference type="SAM" id="MobiDB-lite"/>
    </source>
</evidence>
<dbReference type="SUPFAM" id="SSF55008">
    <property type="entry name" value="HMA, heavy metal-associated domain"/>
    <property type="match status" value="1"/>
</dbReference>
<dbReference type="NCBIfam" id="TIGR01512">
    <property type="entry name" value="ATPase-IB2_Cd"/>
    <property type="match status" value="1"/>
</dbReference>
<dbReference type="PRINTS" id="PR00941">
    <property type="entry name" value="CDATPASE"/>
</dbReference>
<dbReference type="SUPFAM" id="SSF81653">
    <property type="entry name" value="Calcium ATPase, transduction domain A"/>
    <property type="match status" value="1"/>
</dbReference>
<keyword evidence="7 14" id="KW-0547">Nucleotide-binding</keyword>
<evidence type="ECO:0000256" key="5">
    <source>
        <dbReference type="ARBA" id="ARBA00022692"/>
    </source>
</evidence>
<dbReference type="SUPFAM" id="SSF81665">
    <property type="entry name" value="Calcium ATPase, transmembrane domain M"/>
    <property type="match status" value="1"/>
</dbReference>
<dbReference type="InterPro" id="IPR018303">
    <property type="entry name" value="ATPase_P-typ_P_site"/>
</dbReference>
<keyword evidence="8 14" id="KW-0067">ATP-binding</keyword>
<protein>
    <recommendedName>
        <fullName evidence="12">P-type Zn(2+) transporter</fullName>
        <ecNumber evidence="12">7.2.2.12</ecNumber>
    </recommendedName>
</protein>
<evidence type="ECO:0000313" key="17">
    <source>
        <dbReference type="EMBL" id="NKC33253.1"/>
    </source>
</evidence>
<dbReference type="InterPro" id="IPR006121">
    <property type="entry name" value="HMA_dom"/>
</dbReference>
<gene>
    <name evidence="17" type="primary">cadA</name>
    <name evidence="17" type="ORF">HEQ75_20495</name>
</gene>
<feature type="transmembrane region" description="Helical" evidence="14">
    <location>
        <begin position="179"/>
        <end position="198"/>
    </location>
</feature>
<evidence type="ECO:0000256" key="6">
    <source>
        <dbReference type="ARBA" id="ARBA00022723"/>
    </source>
</evidence>
<comment type="similarity">
    <text evidence="2 14">Belongs to the cation transport ATPase (P-type) (TC 3.A.3) family. Type IB subfamily.</text>
</comment>
<organism evidence="17 18">
    <name type="scientific">Falsiroseomonas selenitidurans</name>
    <dbReference type="NCBI Taxonomy" id="2716335"/>
    <lineage>
        <taxon>Bacteria</taxon>
        <taxon>Pseudomonadati</taxon>
        <taxon>Pseudomonadota</taxon>
        <taxon>Alphaproteobacteria</taxon>
        <taxon>Acetobacterales</taxon>
        <taxon>Roseomonadaceae</taxon>
        <taxon>Falsiroseomonas</taxon>
    </lineage>
</organism>
<dbReference type="InterPro" id="IPR027256">
    <property type="entry name" value="P-typ_ATPase_IB"/>
</dbReference>
<dbReference type="PRINTS" id="PR00119">
    <property type="entry name" value="CATATPASE"/>
</dbReference>
<accession>A0ABX1E8W5</accession>
<dbReference type="InterPro" id="IPR023214">
    <property type="entry name" value="HAD_sf"/>
</dbReference>
<evidence type="ECO:0000256" key="14">
    <source>
        <dbReference type="RuleBase" id="RU362081"/>
    </source>
</evidence>
<feature type="transmembrane region" description="Helical" evidence="14">
    <location>
        <begin position="718"/>
        <end position="736"/>
    </location>
</feature>
<keyword evidence="9" id="KW-1278">Translocase</keyword>
<keyword evidence="10 14" id="KW-1133">Transmembrane helix</keyword>
<evidence type="ECO:0000256" key="8">
    <source>
        <dbReference type="ARBA" id="ARBA00022840"/>
    </source>
</evidence>
<evidence type="ECO:0000259" key="16">
    <source>
        <dbReference type="PROSITE" id="PS50846"/>
    </source>
</evidence>
<evidence type="ECO:0000256" key="4">
    <source>
        <dbReference type="ARBA" id="ARBA00022553"/>
    </source>
</evidence>
<dbReference type="NCBIfam" id="TIGR01525">
    <property type="entry name" value="ATPase-IB_hvy"/>
    <property type="match status" value="1"/>
</dbReference>
<dbReference type="NCBIfam" id="TIGR01494">
    <property type="entry name" value="ATPase_P-type"/>
    <property type="match status" value="1"/>
</dbReference>
<sequence length="772" mass="78986">MTIRTDAMGESRKLTWRVEGMDCASCVAKVTRAVERLPGVSEVQVNLMAERLTVALAPDTTPAEGVARQVEILGYKVMPMAPVAAAAPAHVHDADCGHHHAHGADGHGHDGKDGHAGHAHGAEPGPAAGPAAHGHDHDDPADAGKPWWRSGKAILVWLLGGLVVGAYALSIVLPERLTYPLFLAATAVALVPFGRRAFALARAGSPFSIETLMVTAAIGAAIIGAAEEAAVVVLLFAVGELLENVAAGRARAGIRALADLMPRTALRLRPDGTTEQLPADRLAVGDLVLIRPGDRVACDGLIEEGSSALDESPVTGESVPVSRGPGEAVVAGSINAEGAIRVRVTRAASDNTIARIIRMVEEATASRAPTQRFIERFSTWWTPGAMIVALLVILLPPFLLGWDWSTSIYRGLAVLLIACPCALVISVPAAMVSGLSAGARRGLLIKGGAALEAIGSATTVAFDKTGTLTEGRPRVTDVLPAEGRIADEVLALAAAVEQGSSHPLAKAILAEAAARGVAVPAAEAQSAIPGRAVAGTVGGVAVSIGSPRHARESNAALGPLEAELERLQGEGKTVSVVLAGGVVAALVALRDEPRADAASGIAAITALGVRPVMLTGDNRRTGEAIAISLGLDAKAELLPDDKLREIGKLRERGTVVMVGDGINDAPALAAANVGVAMGGGTDVALETADAAVLKDRVTGVAELVSLSRATMANVKQNVAVAIGLKAVFLVTTMLGITGLWPAIMADTGATVLVTLNALRLLRWTPAGSRDAA</sequence>
<evidence type="ECO:0000256" key="2">
    <source>
        <dbReference type="ARBA" id="ARBA00006024"/>
    </source>
</evidence>
<dbReference type="Proteomes" id="UP000787635">
    <property type="component" value="Unassembled WGS sequence"/>
</dbReference>
<dbReference type="PROSITE" id="PS01229">
    <property type="entry name" value="COF_2"/>
    <property type="match status" value="1"/>
</dbReference>
<feature type="transmembrane region" description="Helical" evidence="14">
    <location>
        <begin position="380"/>
        <end position="402"/>
    </location>
</feature>
<evidence type="ECO:0000256" key="13">
    <source>
        <dbReference type="ARBA" id="ARBA00047308"/>
    </source>
</evidence>
<dbReference type="PANTHER" id="PTHR48085">
    <property type="entry name" value="CADMIUM/ZINC-TRANSPORTING ATPASE HMA2-RELATED"/>
    <property type="match status" value="1"/>
</dbReference>
<evidence type="ECO:0000256" key="3">
    <source>
        <dbReference type="ARBA" id="ARBA00022475"/>
    </source>
</evidence>
<dbReference type="InterPro" id="IPR017969">
    <property type="entry name" value="Heavy-metal-associated_CS"/>
</dbReference>
<dbReference type="InterPro" id="IPR036163">
    <property type="entry name" value="HMA_dom_sf"/>
</dbReference>
<reference evidence="17 18" key="1">
    <citation type="submission" date="2020-03" db="EMBL/GenBank/DDBJ databases">
        <title>Roseomonas selenitidurans sp. nov. isolated from urban soil.</title>
        <authorList>
            <person name="Liu H."/>
        </authorList>
    </citation>
    <scope>NUCLEOTIDE SEQUENCE [LARGE SCALE GENOMIC DNA]</scope>
    <source>
        <strain evidence="17 18">BU-1</strain>
    </source>
</reference>
<feature type="compositionally biased region" description="Low complexity" evidence="15">
    <location>
        <begin position="122"/>
        <end position="132"/>
    </location>
</feature>
<dbReference type="Pfam" id="PF00702">
    <property type="entry name" value="Hydrolase"/>
    <property type="match status" value="1"/>
</dbReference>
<dbReference type="NCBIfam" id="TIGR01511">
    <property type="entry name" value="ATPase-IB1_Cu"/>
    <property type="match status" value="1"/>
</dbReference>
<keyword evidence="11 14" id="KW-0472">Membrane</keyword>
<feature type="transmembrane region" description="Helical" evidence="14">
    <location>
        <begin position="408"/>
        <end position="432"/>
    </location>
</feature>
<keyword evidence="4" id="KW-0597">Phosphoprotein</keyword>
<feature type="compositionally biased region" description="Basic and acidic residues" evidence="15">
    <location>
        <begin position="94"/>
        <end position="116"/>
    </location>
</feature>
<evidence type="ECO:0000313" key="18">
    <source>
        <dbReference type="Proteomes" id="UP000787635"/>
    </source>
</evidence>
<comment type="catalytic activity">
    <reaction evidence="13">
        <text>Zn(2+)(in) + ATP + H2O = Zn(2+)(out) + ADP + phosphate + H(+)</text>
        <dbReference type="Rhea" id="RHEA:20621"/>
        <dbReference type="ChEBI" id="CHEBI:15377"/>
        <dbReference type="ChEBI" id="CHEBI:15378"/>
        <dbReference type="ChEBI" id="CHEBI:29105"/>
        <dbReference type="ChEBI" id="CHEBI:30616"/>
        <dbReference type="ChEBI" id="CHEBI:43474"/>
        <dbReference type="ChEBI" id="CHEBI:456216"/>
        <dbReference type="EC" id="7.2.2.12"/>
    </reaction>
</comment>
<dbReference type="SFLD" id="SFLDS00003">
    <property type="entry name" value="Haloacid_Dehalogenase"/>
    <property type="match status" value="1"/>
</dbReference>
<dbReference type="Gene3D" id="2.70.150.10">
    <property type="entry name" value="Calcium-transporting ATPase, cytoplasmic transduction domain A"/>
    <property type="match status" value="1"/>
</dbReference>
<evidence type="ECO:0000256" key="11">
    <source>
        <dbReference type="ARBA" id="ARBA00023136"/>
    </source>
</evidence>
<comment type="subcellular location">
    <subcellularLocation>
        <location evidence="1">Cell membrane</location>
        <topology evidence="1">Multi-pass membrane protein</topology>
    </subcellularLocation>
</comment>
<dbReference type="SFLD" id="SFLDF00027">
    <property type="entry name" value="p-type_atpase"/>
    <property type="match status" value="1"/>
</dbReference>
<dbReference type="InterPro" id="IPR023298">
    <property type="entry name" value="ATPase_P-typ_TM_dom_sf"/>
</dbReference>
<feature type="domain" description="HMA" evidence="16">
    <location>
        <begin position="12"/>
        <end position="78"/>
    </location>
</feature>
<dbReference type="InterPro" id="IPR044492">
    <property type="entry name" value="P_typ_ATPase_HD_dom"/>
</dbReference>
<dbReference type="InterPro" id="IPR036412">
    <property type="entry name" value="HAD-like_sf"/>
</dbReference>
<dbReference type="PANTHER" id="PTHR48085:SF5">
    <property type="entry name" value="CADMIUM_ZINC-TRANSPORTING ATPASE HMA4-RELATED"/>
    <property type="match status" value="1"/>
</dbReference>
<dbReference type="Gene3D" id="3.30.70.100">
    <property type="match status" value="1"/>
</dbReference>
<dbReference type="SFLD" id="SFLDG00002">
    <property type="entry name" value="C1.7:_P-type_atpase_like"/>
    <property type="match status" value="1"/>
</dbReference>
<dbReference type="PROSITE" id="PS01047">
    <property type="entry name" value="HMA_1"/>
    <property type="match status" value="1"/>
</dbReference>
<evidence type="ECO:0000256" key="7">
    <source>
        <dbReference type="ARBA" id="ARBA00022741"/>
    </source>
</evidence>
<evidence type="ECO:0000256" key="9">
    <source>
        <dbReference type="ARBA" id="ARBA00022967"/>
    </source>
</evidence>
<proteinExistence type="inferred from homology"/>
<dbReference type="CDD" id="cd00371">
    <property type="entry name" value="HMA"/>
    <property type="match status" value="1"/>
</dbReference>
<dbReference type="InterPro" id="IPR023299">
    <property type="entry name" value="ATPase_P-typ_cyto_dom_N"/>
</dbReference>
<dbReference type="Gene3D" id="3.40.1110.10">
    <property type="entry name" value="Calcium-transporting ATPase, cytoplasmic domain N"/>
    <property type="match status" value="1"/>
</dbReference>
<dbReference type="PROSITE" id="PS00154">
    <property type="entry name" value="ATPASE_E1_E2"/>
    <property type="match status" value="1"/>
</dbReference>
<dbReference type="Gene3D" id="3.40.50.1000">
    <property type="entry name" value="HAD superfamily/HAD-like"/>
    <property type="match status" value="1"/>
</dbReference>
<keyword evidence="6 14" id="KW-0479">Metal-binding</keyword>